<dbReference type="EMBL" id="GDHF01005520">
    <property type="protein sequence ID" value="JAI46794.1"/>
    <property type="molecule type" value="Transcribed_RNA"/>
</dbReference>
<feature type="compositionally biased region" description="Basic and acidic residues" evidence="1">
    <location>
        <begin position="359"/>
        <end position="370"/>
    </location>
</feature>
<dbReference type="OrthoDB" id="28894at2759"/>
<gene>
    <name evidence="4" type="ORF">c4_g1_i2</name>
    <name evidence="3" type="ORF">c4_g1_i3</name>
    <name evidence="2" type="ORF">c4_g1_i6</name>
</gene>
<feature type="compositionally biased region" description="Low complexity" evidence="1">
    <location>
        <begin position="608"/>
        <end position="624"/>
    </location>
</feature>
<evidence type="ECO:0000313" key="3">
    <source>
        <dbReference type="EMBL" id="JAI46794.1"/>
    </source>
</evidence>
<organism evidence="3">
    <name type="scientific">Bactrocera latifrons</name>
    <name type="common">Malaysian fruit fly</name>
    <name type="synonym">Chaetodacus latifrons</name>
    <dbReference type="NCBI Taxonomy" id="174628"/>
    <lineage>
        <taxon>Eukaryota</taxon>
        <taxon>Metazoa</taxon>
        <taxon>Ecdysozoa</taxon>
        <taxon>Arthropoda</taxon>
        <taxon>Hexapoda</taxon>
        <taxon>Insecta</taxon>
        <taxon>Pterygota</taxon>
        <taxon>Neoptera</taxon>
        <taxon>Endopterygota</taxon>
        <taxon>Diptera</taxon>
        <taxon>Brachycera</taxon>
        <taxon>Muscomorpha</taxon>
        <taxon>Tephritoidea</taxon>
        <taxon>Tephritidae</taxon>
        <taxon>Bactrocera</taxon>
        <taxon>Bactrocera</taxon>
    </lineage>
</organism>
<feature type="compositionally biased region" description="Polar residues" evidence="1">
    <location>
        <begin position="636"/>
        <end position="662"/>
    </location>
</feature>
<feature type="compositionally biased region" description="Low complexity" evidence="1">
    <location>
        <begin position="512"/>
        <end position="524"/>
    </location>
</feature>
<feature type="region of interest" description="Disordered" evidence="1">
    <location>
        <begin position="424"/>
        <end position="458"/>
    </location>
</feature>
<accession>A0A0K8W6Y1</accession>
<evidence type="ECO:0000313" key="4">
    <source>
        <dbReference type="EMBL" id="JAI48998.1"/>
    </source>
</evidence>
<name>A0A0K8W6Y1_BACLA</name>
<feature type="compositionally biased region" description="Low complexity" evidence="1">
    <location>
        <begin position="429"/>
        <end position="452"/>
    </location>
</feature>
<dbReference type="EMBL" id="GDHF01003316">
    <property type="protein sequence ID" value="JAI48998.1"/>
    <property type="molecule type" value="Transcribed_RNA"/>
</dbReference>
<protein>
    <submittedName>
        <fullName evidence="3">Uncharacterized protein</fullName>
    </submittedName>
</protein>
<reference evidence="3" key="1">
    <citation type="submission" date="2015-06" db="EMBL/GenBank/DDBJ databases">
        <authorList>
            <person name="Hoefler B.C."/>
            <person name="Straight P.D."/>
        </authorList>
    </citation>
    <scope>NUCLEOTIDE SEQUENCE</scope>
</reference>
<sequence>MHMKIMSTVTPTTTTTTRTKHCNAYKTKSQPTSLPVSERLRFFTNLTEAASRSASSSYTRSPSQRLLSATDRCCSANSFSHNNSFTFTPRSSYNGDSTSNSSASASVTPTPMECCSPPLTEQQPLISINEIDSPLHLDSARHSPSPPPSIGLPNATQQAASTYIHLTKSSSQTLLPSVLAQRLAMSAPAPTAAAAALTTSQSSMTPVTRRIKMKTIGKLLLPNTFLNNERNSLQNFSSNTSENGVSVNYAQSDTCESESGSYIEADNKAPPAPLKKIGKIKSPFIENCLQMQQKHHQLNSKCMKYDHKSTPHNALAALENNGSNGNGGGGGGERDINSLPPRKPLQNGNVGLPPPPRIETTEDSKADSGKENNYCDTNGAPLLTLSPTASSIALSEQLSQSPVVEMRKKFTRIMSSATLSTVAQRHTAHALSNGNGNNNGNAQSNGTSASSAPTTPRNSIIDDKFAKYFGLAPAGNQPSAATTITNKATNGNQRTARVHESLNATTARSVGASETSLSSRSATSYPPLPPPDFAHTPNGDLRANIKKVTDALSFAKHTNTPSATPHEAFNHNVRSNSNTPYFTPPSVCAYDITLTQTSSATALTHTGNASAGGSASTGVSASAVQRRRDMSKRQRANTTNITFTPTSSNTQLFSTHANADTPSSGRTRALRSRALTLTHGMPLPEVKRFEDIVVTKEEFQLASKEFERIFLGVI</sequence>
<evidence type="ECO:0000256" key="1">
    <source>
        <dbReference type="SAM" id="MobiDB-lite"/>
    </source>
</evidence>
<evidence type="ECO:0000313" key="2">
    <source>
        <dbReference type="EMBL" id="JAI32564.1"/>
    </source>
</evidence>
<feature type="region of interest" description="Disordered" evidence="1">
    <location>
        <begin position="501"/>
        <end position="540"/>
    </location>
</feature>
<dbReference type="EMBL" id="GDHF01019750">
    <property type="protein sequence ID" value="JAI32564.1"/>
    <property type="molecule type" value="Transcribed_RNA"/>
</dbReference>
<feature type="region of interest" description="Disordered" evidence="1">
    <location>
        <begin position="316"/>
        <end position="381"/>
    </location>
</feature>
<proteinExistence type="predicted"/>
<feature type="region of interest" description="Disordered" evidence="1">
    <location>
        <begin position="85"/>
        <end position="116"/>
    </location>
</feature>
<feature type="compositionally biased region" description="Low complexity" evidence="1">
    <location>
        <begin position="91"/>
        <end position="106"/>
    </location>
</feature>
<dbReference type="AlphaFoldDB" id="A0A0K8W6Y1"/>
<feature type="region of interest" description="Disordered" evidence="1">
    <location>
        <begin position="608"/>
        <end position="666"/>
    </location>
</feature>